<accession>A0A381ZT98</accession>
<proteinExistence type="predicted"/>
<dbReference type="AlphaFoldDB" id="A0A381ZT98"/>
<reference evidence="1" key="1">
    <citation type="submission" date="2018-05" db="EMBL/GenBank/DDBJ databases">
        <authorList>
            <person name="Lanie J.A."/>
            <person name="Ng W.-L."/>
            <person name="Kazmierczak K.M."/>
            <person name="Andrzejewski T.M."/>
            <person name="Davidsen T.M."/>
            <person name="Wayne K.J."/>
            <person name="Tettelin H."/>
            <person name="Glass J.I."/>
            <person name="Rusch D."/>
            <person name="Podicherti R."/>
            <person name="Tsui H.-C.T."/>
            <person name="Winkler M.E."/>
        </authorList>
    </citation>
    <scope>NUCLEOTIDE SEQUENCE</scope>
</reference>
<gene>
    <name evidence="1" type="ORF">METZ01_LOCUS145025</name>
</gene>
<name>A0A381ZT98_9ZZZZ</name>
<evidence type="ECO:0000313" key="1">
    <source>
        <dbReference type="EMBL" id="SVA92171.1"/>
    </source>
</evidence>
<evidence type="ECO:0008006" key="2">
    <source>
        <dbReference type="Google" id="ProtNLM"/>
    </source>
</evidence>
<protein>
    <recommendedName>
        <fullName evidence="2">Biotin synthase BioB</fullName>
    </recommendedName>
</protein>
<dbReference type="Gene3D" id="3.20.20.70">
    <property type="entry name" value="Aldolase class I"/>
    <property type="match status" value="1"/>
</dbReference>
<sequence length="86" mass="9830">MRKYLIKQMIDSALNGKGITNRQALELEFFSHEELDYLFEGTNRLRDQFKGDDVKICSIVNAKAGRCEEDCGFCAQSSQFKTDSPE</sequence>
<dbReference type="InterPro" id="IPR013785">
    <property type="entry name" value="Aldolase_TIM"/>
</dbReference>
<dbReference type="InterPro" id="IPR058240">
    <property type="entry name" value="rSAM_sf"/>
</dbReference>
<dbReference type="EMBL" id="UINC01022476">
    <property type="protein sequence ID" value="SVA92171.1"/>
    <property type="molecule type" value="Genomic_DNA"/>
</dbReference>
<feature type="non-terminal residue" evidence="1">
    <location>
        <position position="86"/>
    </location>
</feature>
<organism evidence="1">
    <name type="scientific">marine metagenome</name>
    <dbReference type="NCBI Taxonomy" id="408172"/>
    <lineage>
        <taxon>unclassified sequences</taxon>
        <taxon>metagenomes</taxon>
        <taxon>ecological metagenomes</taxon>
    </lineage>
</organism>
<dbReference type="SUPFAM" id="SSF102114">
    <property type="entry name" value="Radical SAM enzymes"/>
    <property type="match status" value="1"/>
</dbReference>